<sequence length="496" mass="52661">MRVGGTTSHPCAIPTGHEERFMAKKYQPRHLATDFTEKYKSHTVEEPIQETPQPSVRKSMFYSLLGNLIAPIAGLAIAPILSNSLGDAGRGALGGITSLVLVATAVGAFGMPEALTFHAARFVRRTGSVLKLVVGVLVLLGAVCAGVIYVLAPYLAADHGPWYAQLVVLTALAVVPNMLILIPRALVAATHQWHLQALEQGLFSLLRLGAILVLLWTGNLNVLSAVIVTLVTPVLGALVYVPMLVKIRQQKYRYSGEKQPVGEALGYGGKVWFGSLSGIVLSRIDQTLMIKLTTLQEQGLYAVAVTIGEVPSVISNAIRNVVFALDSRDSGDEDSAAAADQRLTMTARVTTLITLLISLPIALTAQWWIGPIFGQEFEAAVPMTWVLLGAAAIGSAGSVAGAGLSGRGHPDLRSWSMAIGAVFNLLVLITLTPHIGGMGAALSTLVGSGLAGFSNIVFLKLKFGFKIHEFYFARGADFALLGRAARAVLRKAKIMK</sequence>
<feature type="transmembrane region" description="Helical" evidence="6">
    <location>
        <begin position="132"/>
        <end position="156"/>
    </location>
</feature>
<feature type="transmembrane region" description="Helical" evidence="6">
    <location>
        <begin position="61"/>
        <end position="81"/>
    </location>
</feature>
<feature type="transmembrane region" description="Helical" evidence="6">
    <location>
        <begin position="415"/>
        <end position="435"/>
    </location>
</feature>
<evidence type="ECO:0000256" key="5">
    <source>
        <dbReference type="ARBA" id="ARBA00023136"/>
    </source>
</evidence>
<reference evidence="7 8" key="1">
    <citation type="submission" date="2019-03" db="EMBL/GenBank/DDBJ databases">
        <title>Diversity of the mouse oral microbiome.</title>
        <authorList>
            <person name="Joseph S."/>
            <person name="Aduse-Opoku J."/>
            <person name="Curtis M."/>
            <person name="Wade W."/>
            <person name="Hashim A."/>
        </authorList>
    </citation>
    <scope>NUCLEOTIDE SEQUENCE [LARGE SCALE GENOMIC DNA]</scope>
    <source>
        <strain evidence="8">irhom_31</strain>
    </source>
</reference>
<dbReference type="EMBL" id="SPQC01000006">
    <property type="protein sequence ID" value="TFU23638.1"/>
    <property type="molecule type" value="Genomic_DNA"/>
</dbReference>
<feature type="transmembrane region" description="Helical" evidence="6">
    <location>
        <begin position="93"/>
        <end position="111"/>
    </location>
</feature>
<organism evidence="7 8">
    <name type="scientific">Rothia nasimurium</name>
    <dbReference type="NCBI Taxonomy" id="85336"/>
    <lineage>
        <taxon>Bacteria</taxon>
        <taxon>Bacillati</taxon>
        <taxon>Actinomycetota</taxon>
        <taxon>Actinomycetes</taxon>
        <taxon>Micrococcales</taxon>
        <taxon>Micrococcaceae</taxon>
        <taxon>Rothia</taxon>
    </lineage>
</organism>
<comment type="caution">
    <text evidence="7">The sequence shown here is derived from an EMBL/GenBank/DDBJ whole genome shotgun (WGS) entry which is preliminary data.</text>
</comment>
<dbReference type="CDD" id="cd13128">
    <property type="entry name" value="MATE_Wzx_like"/>
    <property type="match status" value="1"/>
</dbReference>
<gene>
    <name evidence="7" type="ORF">E4U03_02750</name>
</gene>
<keyword evidence="5 6" id="KW-0472">Membrane</keyword>
<evidence type="ECO:0000256" key="6">
    <source>
        <dbReference type="SAM" id="Phobius"/>
    </source>
</evidence>
<feature type="transmembrane region" description="Helical" evidence="6">
    <location>
        <begin position="198"/>
        <end position="216"/>
    </location>
</feature>
<evidence type="ECO:0000256" key="2">
    <source>
        <dbReference type="ARBA" id="ARBA00022475"/>
    </source>
</evidence>
<name>A0A4Y9F6F7_9MICC</name>
<evidence type="ECO:0000313" key="8">
    <source>
        <dbReference type="Proteomes" id="UP000297951"/>
    </source>
</evidence>
<keyword evidence="4 6" id="KW-1133">Transmembrane helix</keyword>
<feature type="transmembrane region" description="Helical" evidence="6">
    <location>
        <begin position="349"/>
        <end position="369"/>
    </location>
</feature>
<evidence type="ECO:0000256" key="3">
    <source>
        <dbReference type="ARBA" id="ARBA00022692"/>
    </source>
</evidence>
<dbReference type="PANTHER" id="PTHR30250">
    <property type="entry name" value="PST FAMILY PREDICTED COLANIC ACID TRANSPORTER"/>
    <property type="match status" value="1"/>
</dbReference>
<evidence type="ECO:0000256" key="4">
    <source>
        <dbReference type="ARBA" id="ARBA00022989"/>
    </source>
</evidence>
<accession>A0A4Y9F6F7</accession>
<dbReference type="GO" id="GO:0005886">
    <property type="term" value="C:plasma membrane"/>
    <property type="evidence" value="ECO:0007669"/>
    <property type="project" value="UniProtKB-SubCell"/>
</dbReference>
<dbReference type="Pfam" id="PF01943">
    <property type="entry name" value="Polysacc_synt"/>
    <property type="match status" value="1"/>
</dbReference>
<dbReference type="PANTHER" id="PTHR30250:SF11">
    <property type="entry name" value="O-ANTIGEN TRANSPORTER-RELATED"/>
    <property type="match status" value="1"/>
</dbReference>
<feature type="transmembrane region" description="Helical" evidence="6">
    <location>
        <begin position="441"/>
        <end position="459"/>
    </location>
</feature>
<proteinExistence type="predicted"/>
<feature type="transmembrane region" description="Helical" evidence="6">
    <location>
        <begin position="381"/>
        <end position="403"/>
    </location>
</feature>
<comment type="subcellular location">
    <subcellularLocation>
        <location evidence="1">Cell membrane</location>
        <topology evidence="1">Multi-pass membrane protein</topology>
    </subcellularLocation>
</comment>
<keyword evidence="2" id="KW-1003">Cell membrane</keyword>
<dbReference type="AlphaFoldDB" id="A0A4Y9F6F7"/>
<evidence type="ECO:0000313" key="7">
    <source>
        <dbReference type="EMBL" id="TFU23638.1"/>
    </source>
</evidence>
<evidence type="ECO:0000256" key="1">
    <source>
        <dbReference type="ARBA" id="ARBA00004651"/>
    </source>
</evidence>
<dbReference type="Proteomes" id="UP000297951">
    <property type="component" value="Unassembled WGS sequence"/>
</dbReference>
<feature type="transmembrane region" description="Helical" evidence="6">
    <location>
        <begin position="162"/>
        <end position="186"/>
    </location>
</feature>
<dbReference type="InterPro" id="IPR002797">
    <property type="entry name" value="Polysacc_synth"/>
</dbReference>
<feature type="transmembrane region" description="Helical" evidence="6">
    <location>
        <begin position="222"/>
        <end position="245"/>
    </location>
</feature>
<dbReference type="OrthoDB" id="3320002at2"/>
<dbReference type="InterPro" id="IPR050833">
    <property type="entry name" value="Poly_Biosynth_Transport"/>
</dbReference>
<keyword evidence="3 6" id="KW-0812">Transmembrane</keyword>
<protein>
    <submittedName>
        <fullName evidence="7">Flippase</fullName>
    </submittedName>
</protein>